<evidence type="ECO:0000313" key="2">
    <source>
        <dbReference type="Proteomes" id="UP001178507"/>
    </source>
</evidence>
<dbReference type="EMBL" id="CAUJNA010003791">
    <property type="protein sequence ID" value="CAJ1409857.1"/>
    <property type="molecule type" value="Genomic_DNA"/>
</dbReference>
<accession>A0AA36JQG8</accession>
<sequence length="614" mass="68317">MGVSSSNSCHTRCLKGDSYCCSDRSSARRQSRALSTCYVDFHKPAEATQQGGAQARLFRLVPAVGNGAGCRSSTGPEWLGKDVSSSFNEVDFYNEVLHLRRQQQQDPPLQPVLPKAGQKVEEEEVTSHWGIMDFMVSYHGLARSYPCSWTADGRERQRVTDLLVFRSPFEGLARPRMLHLELGPRSLALQARHENEVATGILARQEGIFLDGFLSPPNSIPSEGPTLDLRGWSWGDNVQRRAKRLPLQRLPLGQALSALLDMRAPIAEERLWPGEDCFVPRMAQGRPTADPFRQNFLGAAEYAELAMLAFVRQLAKLLRCCEEVPVPQKWVQSSLALLVEAGAAPPRKGPIHPETWVASRVKIQILGWSKSRLSLPGATEEECQDHELPWKIYQHHIGRVLWESSRLYFHTFCAEEWTELALQLYQVCHKGTSSLVGSCELKLPGAKVVSESYLMQLYRGDRPLFDNLAQPTQVSLTAKFVPCPMPSNFAGIWQVRLESLENLEAASSCTESLCMVLTASGSNLTLCQRTREVAKSPSTAWNEEFEFPVLPESPALGQPAKAKAASFDCLAEHLPPLALAPDDAKKDVRGACLGQLAFTQRLRTGWYESRSGFE</sequence>
<reference evidence="1" key="1">
    <citation type="submission" date="2023-08" db="EMBL/GenBank/DDBJ databases">
        <authorList>
            <person name="Chen Y."/>
            <person name="Shah S."/>
            <person name="Dougan E. K."/>
            <person name="Thang M."/>
            <person name="Chan C."/>
        </authorList>
    </citation>
    <scope>NUCLEOTIDE SEQUENCE</scope>
</reference>
<keyword evidence="2" id="KW-1185">Reference proteome</keyword>
<evidence type="ECO:0000313" key="1">
    <source>
        <dbReference type="EMBL" id="CAJ1409857.1"/>
    </source>
</evidence>
<comment type="caution">
    <text evidence="1">The sequence shown here is derived from an EMBL/GenBank/DDBJ whole genome shotgun (WGS) entry which is preliminary data.</text>
</comment>
<protein>
    <recommendedName>
        <fullName evidence="3">C2 domain-containing protein</fullName>
    </recommendedName>
</protein>
<evidence type="ECO:0008006" key="3">
    <source>
        <dbReference type="Google" id="ProtNLM"/>
    </source>
</evidence>
<dbReference type="AlphaFoldDB" id="A0AA36JQG8"/>
<gene>
    <name evidence="1" type="ORF">EVOR1521_LOCUS30843</name>
</gene>
<name>A0AA36JQG8_9DINO</name>
<dbReference type="Proteomes" id="UP001178507">
    <property type="component" value="Unassembled WGS sequence"/>
</dbReference>
<organism evidence="1 2">
    <name type="scientific">Effrenium voratum</name>
    <dbReference type="NCBI Taxonomy" id="2562239"/>
    <lineage>
        <taxon>Eukaryota</taxon>
        <taxon>Sar</taxon>
        <taxon>Alveolata</taxon>
        <taxon>Dinophyceae</taxon>
        <taxon>Suessiales</taxon>
        <taxon>Symbiodiniaceae</taxon>
        <taxon>Effrenium</taxon>
    </lineage>
</organism>
<proteinExistence type="predicted"/>